<evidence type="ECO:0000256" key="1">
    <source>
        <dbReference type="SAM" id="MobiDB-lite"/>
    </source>
</evidence>
<organism evidence="2 3">
    <name type="scientific">Botryotinia fuckeliana (strain B05.10)</name>
    <name type="common">Noble rot fungus</name>
    <name type="synonym">Botrytis cinerea</name>
    <dbReference type="NCBI Taxonomy" id="332648"/>
    <lineage>
        <taxon>Eukaryota</taxon>
        <taxon>Fungi</taxon>
        <taxon>Dikarya</taxon>
        <taxon>Ascomycota</taxon>
        <taxon>Pezizomycotina</taxon>
        <taxon>Leotiomycetes</taxon>
        <taxon>Helotiales</taxon>
        <taxon>Sclerotiniaceae</taxon>
        <taxon>Botrytis</taxon>
    </lineage>
</organism>
<proteinExistence type="predicted"/>
<accession>A0A384JMM0</accession>
<dbReference type="Proteomes" id="UP000001798">
    <property type="component" value="Chromosome 7"/>
</dbReference>
<evidence type="ECO:0000313" key="2">
    <source>
        <dbReference type="EMBL" id="ATZ51752.1"/>
    </source>
</evidence>
<dbReference type="OrthoDB" id="4848529at2759"/>
<dbReference type="OMA" id="HIWEALK"/>
<dbReference type="AlphaFoldDB" id="A0A384JMM0"/>
<name>A0A384JMM0_BOTFB</name>
<sequence length="176" mass="19511">MSTVDETLQLAAEAVPAAPTANEKANEKVKAPRNRTPSGKYGTPAEKDVIIVQFMFQAAGKDFVPDFKTINGLGRSEKAVKHIWEALKKSYASANDVDAKDEAVTKGIAKKRKTELEGEGEGAAKKKKKVAKNVASEPETEENISDDIFSEVYRYDDIESRHEGPAFPEYEFYFDF</sequence>
<reference evidence="2 3" key="2">
    <citation type="journal article" date="2012" name="Eukaryot. Cell">
        <title>Genome update of Botrytis cinerea strains B05.10 and T4.</title>
        <authorList>
            <person name="Staats M."/>
            <person name="van Kan J.A."/>
        </authorList>
    </citation>
    <scope>NUCLEOTIDE SEQUENCE [LARGE SCALE GENOMIC DNA]</scope>
    <source>
        <strain evidence="2 3">B05.10</strain>
    </source>
</reference>
<dbReference type="VEuPathDB" id="FungiDB:Bcin07g03350"/>
<gene>
    <name evidence="2" type="ORF">BCIN_07g03350</name>
</gene>
<dbReference type="EMBL" id="CP009811">
    <property type="protein sequence ID" value="ATZ51752.1"/>
    <property type="molecule type" value="Genomic_DNA"/>
</dbReference>
<feature type="region of interest" description="Disordered" evidence="1">
    <location>
        <begin position="1"/>
        <end position="42"/>
    </location>
</feature>
<feature type="compositionally biased region" description="Low complexity" evidence="1">
    <location>
        <begin position="11"/>
        <end position="21"/>
    </location>
</feature>
<keyword evidence="3" id="KW-1185">Reference proteome</keyword>
<feature type="region of interest" description="Disordered" evidence="1">
    <location>
        <begin position="114"/>
        <end position="143"/>
    </location>
</feature>
<protein>
    <submittedName>
        <fullName evidence="2">Uncharacterized protein</fullName>
    </submittedName>
</protein>
<evidence type="ECO:0000313" key="3">
    <source>
        <dbReference type="Proteomes" id="UP000001798"/>
    </source>
</evidence>
<dbReference type="GeneID" id="5426121"/>
<dbReference type="KEGG" id="bfu:BCIN_07g03350"/>
<reference evidence="2 3" key="1">
    <citation type="journal article" date="2011" name="PLoS Genet.">
        <title>Genomic analysis of the necrotrophic fungal pathogens Sclerotinia sclerotiorum and Botrytis cinerea.</title>
        <authorList>
            <person name="Amselem J."/>
            <person name="Cuomo C.A."/>
            <person name="van Kan J.A."/>
            <person name="Viaud M."/>
            <person name="Benito E.P."/>
            <person name="Couloux A."/>
            <person name="Coutinho P.M."/>
            <person name="de Vries R.P."/>
            <person name="Dyer P.S."/>
            <person name="Fillinger S."/>
            <person name="Fournier E."/>
            <person name="Gout L."/>
            <person name="Hahn M."/>
            <person name="Kohn L."/>
            <person name="Lapalu N."/>
            <person name="Plummer K.M."/>
            <person name="Pradier J.M."/>
            <person name="Quevillon E."/>
            <person name="Sharon A."/>
            <person name="Simon A."/>
            <person name="ten Have A."/>
            <person name="Tudzynski B."/>
            <person name="Tudzynski P."/>
            <person name="Wincker P."/>
            <person name="Andrew M."/>
            <person name="Anthouard V."/>
            <person name="Beever R.E."/>
            <person name="Beffa R."/>
            <person name="Benoit I."/>
            <person name="Bouzid O."/>
            <person name="Brault B."/>
            <person name="Chen Z."/>
            <person name="Choquer M."/>
            <person name="Collemare J."/>
            <person name="Cotton P."/>
            <person name="Danchin E.G."/>
            <person name="Da Silva C."/>
            <person name="Gautier A."/>
            <person name="Giraud C."/>
            <person name="Giraud T."/>
            <person name="Gonzalez C."/>
            <person name="Grossetete S."/>
            <person name="Guldener U."/>
            <person name="Henrissat B."/>
            <person name="Howlett B.J."/>
            <person name="Kodira C."/>
            <person name="Kretschmer M."/>
            <person name="Lappartient A."/>
            <person name="Leroch M."/>
            <person name="Levis C."/>
            <person name="Mauceli E."/>
            <person name="Neuveglise C."/>
            <person name="Oeser B."/>
            <person name="Pearson M."/>
            <person name="Poulain J."/>
            <person name="Poussereau N."/>
            <person name="Quesneville H."/>
            <person name="Rascle C."/>
            <person name="Schumacher J."/>
            <person name="Segurens B."/>
            <person name="Sexton A."/>
            <person name="Silva E."/>
            <person name="Sirven C."/>
            <person name="Soanes D.M."/>
            <person name="Talbot N.J."/>
            <person name="Templeton M."/>
            <person name="Yandava C."/>
            <person name="Yarden O."/>
            <person name="Zeng Q."/>
            <person name="Rollins J.A."/>
            <person name="Lebrun M.H."/>
            <person name="Dickman M."/>
        </authorList>
    </citation>
    <scope>NUCLEOTIDE SEQUENCE [LARGE SCALE GENOMIC DNA]</scope>
    <source>
        <strain evidence="2 3">B05.10</strain>
    </source>
</reference>
<reference evidence="2 3" key="3">
    <citation type="journal article" date="2017" name="Mol. Plant Pathol.">
        <title>A gapless genome sequence of the fungus Botrytis cinerea.</title>
        <authorList>
            <person name="Van Kan J.A."/>
            <person name="Stassen J.H."/>
            <person name="Mosbach A."/>
            <person name="Van Der Lee T.A."/>
            <person name="Faino L."/>
            <person name="Farmer A.D."/>
            <person name="Papasotiriou D.G."/>
            <person name="Zhou S."/>
            <person name="Seidl M.F."/>
            <person name="Cottam E."/>
            <person name="Edel D."/>
            <person name="Hahn M."/>
            <person name="Schwartz D.C."/>
            <person name="Dietrich R.A."/>
            <person name="Widdison S."/>
            <person name="Scalliet G."/>
        </authorList>
    </citation>
    <scope>NUCLEOTIDE SEQUENCE [LARGE SCALE GENOMIC DNA]</scope>
    <source>
        <strain evidence="2 3">B05.10</strain>
    </source>
</reference>
<dbReference type="RefSeq" id="XP_024549774.1">
    <property type="nucleotide sequence ID" value="XM_024693985.1"/>
</dbReference>